<dbReference type="InterPro" id="IPR029441">
    <property type="entry name" value="Cass2"/>
</dbReference>
<dbReference type="EMBL" id="QWDC01000003">
    <property type="protein sequence ID" value="RFZ90880.1"/>
    <property type="molecule type" value="Genomic_DNA"/>
</dbReference>
<comment type="caution">
    <text evidence="2">The sequence shown here is derived from an EMBL/GenBank/DDBJ whole genome shotgun (WGS) entry which is preliminary data.</text>
</comment>
<feature type="domain" description="AraC effector-binding" evidence="1">
    <location>
        <begin position="1"/>
        <end position="152"/>
    </location>
</feature>
<dbReference type="OrthoDB" id="9801008at2"/>
<protein>
    <submittedName>
        <fullName evidence="2">AraC family transcriptional regulator</fullName>
    </submittedName>
</protein>
<evidence type="ECO:0000313" key="2">
    <source>
        <dbReference type="EMBL" id="RFZ90880.1"/>
    </source>
</evidence>
<dbReference type="SUPFAM" id="SSF55136">
    <property type="entry name" value="Probable bacterial effector-binding domain"/>
    <property type="match status" value="1"/>
</dbReference>
<gene>
    <name evidence="2" type="ORF">D0C36_18185</name>
</gene>
<dbReference type="InterPro" id="IPR011256">
    <property type="entry name" value="Reg_factor_effector_dom_sf"/>
</dbReference>
<dbReference type="Gene3D" id="3.20.80.10">
    <property type="entry name" value="Regulatory factor, effector binding domain"/>
    <property type="match status" value="1"/>
</dbReference>
<proteinExistence type="predicted"/>
<accession>A0A372NQE9</accession>
<keyword evidence="3" id="KW-1185">Reference proteome</keyword>
<name>A0A372NQE9_9SPHI</name>
<dbReference type="Proteomes" id="UP000264217">
    <property type="component" value="Unassembled WGS sequence"/>
</dbReference>
<dbReference type="AlphaFoldDB" id="A0A372NQE9"/>
<organism evidence="2 3">
    <name type="scientific">Mucilaginibacter conchicola</name>
    <dbReference type="NCBI Taxonomy" id="2303333"/>
    <lineage>
        <taxon>Bacteria</taxon>
        <taxon>Pseudomonadati</taxon>
        <taxon>Bacteroidota</taxon>
        <taxon>Sphingobacteriia</taxon>
        <taxon>Sphingobacteriales</taxon>
        <taxon>Sphingobacteriaceae</taxon>
        <taxon>Mucilaginibacter</taxon>
    </lineage>
</organism>
<dbReference type="SMART" id="SM00871">
    <property type="entry name" value="AraC_E_bind"/>
    <property type="match status" value="1"/>
</dbReference>
<dbReference type="InterPro" id="IPR010499">
    <property type="entry name" value="AraC_E-bd"/>
</dbReference>
<sequence>MANQFENVPAFFVAGLEVRTINKDGQAMNDIGALWHRLMSEGIADKLEDREGNEIYCVYTDYRSDHNDYYTCILGYKVTSIEYLPEGITGKAIPNARYEVFEPADSNFPANLGEVWQRIWDTAENRAYTSDFEVHTFKSEKDVDTKVYIAVN</sequence>
<evidence type="ECO:0000259" key="1">
    <source>
        <dbReference type="SMART" id="SM00871"/>
    </source>
</evidence>
<evidence type="ECO:0000313" key="3">
    <source>
        <dbReference type="Proteomes" id="UP000264217"/>
    </source>
</evidence>
<dbReference type="InterPro" id="IPR053182">
    <property type="entry name" value="YobU-like_regulator"/>
</dbReference>
<dbReference type="PANTHER" id="PTHR36444">
    <property type="entry name" value="TRANSCRIPTIONAL REGULATOR PROTEIN YOBU-RELATED"/>
    <property type="match status" value="1"/>
</dbReference>
<dbReference type="Pfam" id="PF14526">
    <property type="entry name" value="Cass2"/>
    <property type="match status" value="1"/>
</dbReference>
<reference evidence="2 3" key="1">
    <citation type="submission" date="2018-08" db="EMBL/GenBank/DDBJ databases">
        <title>Mucilaginibacter sp. MYSH2.</title>
        <authorList>
            <person name="Seo T."/>
        </authorList>
    </citation>
    <scope>NUCLEOTIDE SEQUENCE [LARGE SCALE GENOMIC DNA]</scope>
    <source>
        <strain evidence="2 3">MYSH2</strain>
    </source>
</reference>
<dbReference type="PANTHER" id="PTHR36444:SF2">
    <property type="entry name" value="TRANSCRIPTIONAL REGULATOR PROTEIN YOBU-RELATED"/>
    <property type="match status" value="1"/>
</dbReference>
<dbReference type="RefSeq" id="WP_117393082.1">
    <property type="nucleotide sequence ID" value="NZ_QWDC01000003.1"/>
</dbReference>